<keyword evidence="4" id="KW-1185">Reference proteome</keyword>
<dbReference type="GeneID" id="66069333"/>
<feature type="region of interest" description="Disordered" evidence="2">
    <location>
        <begin position="1"/>
        <end position="106"/>
    </location>
</feature>
<evidence type="ECO:0000256" key="1">
    <source>
        <dbReference type="SAM" id="Coils"/>
    </source>
</evidence>
<dbReference type="RefSeq" id="XP_043014765.1">
    <property type="nucleotide sequence ID" value="XM_043146065.1"/>
</dbReference>
<name>A0A9P8AEE6_9AGAR</name>
<feature type="compositionally biased region" description="Polar residues" evidence="2">
    <location>
        <begin position="92"/>
        <end position="106"/>
    </location>
</feature>
<feature type="compositionally biased region" description="Basic and acidic residues" evidence="2">
    <location>
        <begin position="60"/>
        <end position="73"/>
    </location>
</feature>
<organism evidence="3 4">
    <name type="scientific">Marasmius oreades</name>
    <name type="common">fairy-ring Marasmius</name>
    <dbReference type="NCBI Taxonomy" id="181124"/>
    <lineage>
        <taxon>Eukaryota</taxon>
        <taxon>Fungi</taxon>
        <taxon>Dikarya</taxon>
        <taxon>Basidiomycota</taxon>
        <taxon>Agaricomycotina</taxon>
        <taxon>Agaricomycetes</taxon>
        <taxon>Agaricomycetidae</taxon>
        <taxon>Agaricales</taxon>
        <taxon>Marasmiineae</taxon>
        <taxon>Marasmiaceae</taxon>
        <taxon>Marasmius</taxon>
    </lineage>
</organism>
<evidence type="ECO:0000313" key="3">
    <source>
        <dbReference type="EMBL" id="KAG7098295.1"/>
    </source>
</evidence>
<dbReference type="OrthoDB" id="3160134at2759"/>
<feature type="region of interest" description="Disordered" evidence="2">
    <location>
        <begin position="219"/>
        <end position="241"/>
    </location>
</feature>
<dbReference type="EMBL" id="CM032181">
    <property type="protein sequence ID" value="KAG7098295.1"/>
    <property type="molecule type" value="Genomic_DNA"/>
</dbReference>
<dbReference type="Proteomes" id="UP001049176">
    <property type="component" value="Chromosome 1"/>
</dbReference>
<keyword evidence="1" id="KW-0175">Coiled coil</keyword>
<reference evidence="3" key="1">
    <citation type="journal article" date="2021" name="Genome Biol. Evol.">
        <title>The assembled and annotated genome of the fairy-ring fungus Marasmius oreades.</title>
        <authorList>
            <person name="Hiltunen M."/>
            <person name="Ament-Velasquez S.L."/>
            <person name="Johannesson H."/>
        </authorList>
    </citation>
    <scope>NUCLEOTIDE SEQUENCE</scope>
    <source>
        <strain evidence="3">03SP1</strain>
    </source>
</reference>
<evidence type="ECO:0000256" key="2">
    <source>
        <dbReference type="SAM" id="MobiDB-lite"/>
    </source>
</evidence>
<feature type="coiled-coil region" evidence="1">
    <location>
        <begin position="109"/>
        <end position="143"/>
    </location>
</feature>
<protein>
    <submittedName>
        <fullName evidence="3">Uncharacterized protein</fullName>
    </submittedName>
</protein>
<comment type="caution">
    <text evidence="3">The sequence shown here is derived from an EMBL/GenBank/DDBJ whole genome shotgun (WGS) entry which is preliminary data.</text>
</comment>
<gene>
    <name evidence="3" type="ORF">E1B28_000257</name>
</gene>
<accession>A0A9P8AEE6</accession>
<dbReference type="Pfam" id="PF20414">
    <property type="entry name" value="DUF6698"/>
    <property type="match status" value="1"/>
</dbReference>
<proteinExistence type="predicted"/>
<evidence type="ECO:0000313" key="4">
    <source>
        <dbReference type="Proteomes" id="UP001049176"/>
    </source>
</evidence>
<dbReference type="InterPro" id="IPR046521">
    <property type="entry name" value="DUF6698"/>
</dbReference>
<sequence length="602" mass="68023">MMNSRKRSTPDYPRSRSPFGKRRSSSRPGNESRGSPRLIVVAVNTTRPTPLTTSSSSDNDSERRFPSSRDGDRCSSTIGMSPRAMVDPARLNDQSSMTTSLNSNVGGRNQRLLDEVAGILHENAELKKEILQLTALQDELNNQLKLEVHNLQNQLLINSAENAAFESEIALLKGENEEISRILGSYYLQTDSGRDAVHRADPLDCADVRRDGWKLQHPQIGTSEQNHPPAASPQHYDDDPQNVQDLETRDIVCKHFSLSREQPVTPLQTATEQDFHSAGAYSIRTMDICFGEDVDRLVRVGISAESPWWTEAWPLARGLPYVRKETYICFKDRFPAIHEVLVKNSSSSNHHTFATFIKMIQDSAREARRRDTYKMKILVLDLILNSPQGPDSVKIVQVVPPLSKTDKSGRGYRHATIAAVLAPRESIADLYFGNSLQQESMLGNLMNGRVKMTSESLFAFLYDLSEFEAASPMQGLLRGYILLRAWKCIYVGPKASQSDKPTGYPKTGFIDKYKVKTVTINQIAYAAVHVCFSLSTEESWSRARRVGAFDFDVIYQNIVKLHHEAPQEWKDDLIAFWNRYFLLLLFAWKQEMILSIQPSHLV</sequence>
<dbReference type="AlphaFoldDB" id="A0A9P8AEE6"/>
<feature type="compositionally biased region" description="Low complexity" evidence="2">
    <location>
        <begin position="44"/>
        <end position="58"/>
    </location>
</feature>